<dbReference type="PANTHER" id="PTHR21661:SF35">
    <property type="entry name" value="EPOXIDE HYDROLASE"/>
    <property type="match status" value="1"/>
</dbReference>
<name>U5W145_9ACTN</name>
<dbReference type="OrthoDB" id="4654311at2"/>
<evidence type="ECO:0000313" key="6">
    <source>
        <dbReference type="EMBL" id="AGZ42978.1"/>
    </source>
</evidence>
<dbReference type="PANTHER" id="PTHR21661">
    <property type="entry name" value="EPOXIDE HYDROLASE 1-RELATED"/>
    <property type="match status" value="1"/>
</dbReference>
<dbReference type="PIRSF" id="PIRSF001112">
    <property type="entry name" value="Epoxide_hydrolase"/>
    <property type="match status" value="1"/>
</dbReference>
<feature type="active site" description="Proton donor" evidence="4">
    <location>
        <position position="301"/>
    </location>
</feature>
<sequence>MSAAHIEPFRVRAGVGEIEDLRARLRATRWPDAPEDAGWSLGVDLGYLRELVTYWAEEFDWPAQEAALARLPRFRSRGLAFLHQRAAGPVLPLVLCHGWPDSSWRYEKVLPLLTDPGAHGADPADVFDVVVPDMPGFGHSDRPRGAPLDSIAVAGLFAELMTVLGYDRFGVAGGDIGSSVSRFLALDHPDRVVAVHRMEASMPVDLGAADLTAEERAWLDTAAAWKSGEGAYADLHRTKPQTAAVGLTDSPAGLAAWVVEKLRSWSDCDGDVEKSFTRDEILTLLTRYWLTGTIGSSMRMYAANAAIPADQHARKVEVPSGFARFPGDTLHPPRAWLERTANVVRLTDLERGGHFAPYEEPELYARELREFFRPYRGTGDQRIGLPPVTGTTAPEM</sequence>
<dbReference type="STRING" id="1246995.AFR_23540"/>
<evidence type="ECO:0000256" key="1">
    <source>
        <dbReference type="ARBA" id="ARBA00010088"/>
    </source>
</evidence>
<feature type="active site" description="Proton acceptor" evidence="4">
    <location>
        <position position="354"/>
    </location>
</feature>
<dbReference type="InterPro" id="IPR010497">
    <property type="entry name" value="Epoxide_hydro_N"/>
</dbReference>
<dbReference type="PRINTS" id="PR00412">
    <property type="entry name" value="EPOXHYDRLASE"/>
</dbReference>
<proteinExistence type="inferred from homology"/>
<dbReference type="InterPro" id="IPR029058">
    <property type="entry name" value="AB_hydrolase_fold"/>
</dbReference>
<evidence type="ECO:0000256" key="2">
    <source>
        <dbReference type="ARBA" id="ARBA00022797"/>
    </source>
</evidence>
<accession>U5W145</accession>
<dbReference type="InterPro" id="IPR000073">
    <property type="entry name" value="AB_hydrolase_1"/>
</dbReference>
<dbReference type="HOGENOM" id="CLU_019414_0_1_11"/>
<dbReference type="AlphaFoldDB" id="U5W145"/>
<protein>
    <submittedName>
        <fullName evidence="6">Epoxide hydrolase domain-containing protein</fullName>
    </submittedName>
</protein>
<dbReference type="EMBL" id="CP006272">
    <property type="protein sequence ID" value="AGZ42978.1"/>
    <property type="molecule type" value="Genomic_DNA"/>
</dbReference>
<organism evidence="6 7">
    <name type="scientific">Actinoplanes friuliensis DSM 7358</name>
    <dbReference type="NCBI Taxonomy" id="1246995"/>
    <lineage>
        <taxon>Bacteria</taxon>
        <taxon>Bacillati</taxon>
        <taxon>Actinomycetota</taxon>
        <taxon>Actinomycetes</taxon>
        <taxon>Micromonosporales</taxon>
        <taxon>Micromonosporaceae</taxon>
        <taxon>Actinoplanes</taxon>
    </lineage>
</organism>
<keyword evidence="3 6" id="KW-0378">Hydrolase</keyword>
<dbReference type="eggNOG" id="COG0596">
    <property type="taxonomic scope" value="Bacteria"/>
</dbReference>
<keyword evidence="2" id="KW-0058">Aromatic hydrocarbons catabolism</keyword>
<dbReference type="InterPro" id="IPR016292">
    <property type="entry name" value="Epoxide_hydrolase"/>
</dbReference>
<dbReference type="GO" id="GO:0097176">
    <property type="term" value="P:epoxide metabolic process"/>
    <property type="evidence" value="ECO:0007669"/>
    <property type="project" value="TreeGrafter"/>
</dbReference>
<evidence type="ECO:0000256" key="3">
    <source>
        <dbReference type="ARBA" id="ARBA00022801"/>
    </source>
</evidence>
<feature type="active site" description="Nucleophile" evidence="4">
    <location>
        <position position="175"/>
    </location>
</feature>
<dbReference type="Gene3D" id="3.40.50.1820">
    <property type="entry name" value="alpha/beta hydrolase"/>
    <property type="match status" value="1"/>
</dbReference>
<evidence type="ECO:0000259" key="5">
    <source>
        <dbReference type="Pfam" id="PF06441"/>
    </source>
</evidence>
<comment type="similarity">
    <text evidence="1">Belongs to the peptidase S33 family.</text>
</comment>
<dbReference type="InterPro" id="IPR000639">
    <property type="entry name" value="Epox_hydrolase-like"/>
</dbReference>
<feature type="domain" description="Epoxide hydrolase N-terminal" evidence="5">
    <location>
        <begin position="6"/>
        <end position="105"/>
    </location>
</feature>
<keyword evidence="7" id="KW-1185">Reference proteome</keyword>
<dbReference type="SUPFAM" id="SSF53474">
    <property type="entry name" value="alpha/beta-Hydrolases"/>
    <property type="match status" value="1"/>
</dbReference>
<dbReference type="PRINTS" id="PR00111">
    <property type="entry name" value="ABHYDROLASE"/>
</dbReference>
<dbReference type="KEGG" id="afs:AFR_23540"/>
<dbReference type="GO" id="GO:0004301">
    <property type="term" value="F:epoxide hydrolase activity"/>
    <property type="evidence" value="ECO:0007669"/>
    <property type="project" value="TreeGrafter"/>
</dbReference>
<evidence type="ECO:0000313" key="7">
    <source>
        <dbReference type="Proteomes" id="UP000017746"/>
    </source>
</evidence>
<evidence type="ECO:0000256" key="4">
    <source>
        <dbReference type="PIRSR" id="PIRSR001112-1"/>
    </source>
</evidence>
<dbReference type="Pfam" id="PF06441">
    <property type="entry name" value="EHN"/>
    <property type="match status" value="1"/>
</dbReference>
<dbReference type="RefSeq" id="WP_023363569.1">
    <property type="nucleotide sequence ID" value="NC_022657.1"/>
</dbReference>
<dbReference type="Proteomes" id="UP000017746">
    <property type="component" value="Chromosome"/>
</dbReference>
<gene>
    <name evidence="6" type="ORF">AFR_23540</name>
</gene>
<reference evidence="6 7" key="1">
    <citation type="journal article" date="2014" name="J. Biotechnol.">
        <title>Complete genome sequence of the actinobacterium Actinoplanes friuliensis HAG 010964, producer of the lipopeptide antibiotic friulimycin.</title>
        <authorList>
            <person name="Ruckert C."/>
            <person name="Szczepanowski R."/>
            <person name="Albersmeier A."/>
            <person name="Goesmann A."/>
            <person name="Fischer N."/>
            <person name="Steinkamper A."/>
            <person name="Puhler A."/>
            <person name="Biener R."/>
            <person name="Schwartz D."/>
            <person name="Kalinowski J."/>
        </authorList>
    </citation>
    <scope>NUCLEOTIDE SEQUENCE [LARGE SCALE GENOMIC DNA]</scope>
    <source>
        <strain evidence="6 7">DSM 7358</strain>
    </source>
</reference>